<comment type="similarity">
    <text evidence="2 6">Belongs to the QNG1 protein family.</text>
</comment>
<protein>
    <recommendedName>
        <fullName evidence="3 6">Queuosine 5'-phosphate N-glycosylase/hydrolase</fullName>
        <ecNumber evidence="6">3.2.2.-</ecNumber>
    </recommendedName>
    <alternativeName>
        <fullName evidence="4 6">Queuosine-nucleotide N-glycosylase/hydrolase</fullName>
    </alternativeName>
</protein>
<dbReference type="EMBL" id="AJWJ01000045">
    <property type="protein sequence ID" value="KAF2076900.1"/>
    <property type="molecule type" value="Genomic_DNA"/>
</dbReference>
<accession>A0A8J4Q146</accession>
<evidence type="ECO:0000256" key="3">
    <source>
        <dbReference type="ARBA" id="ARBA00035306"/>
    </source>
</evidence>
<keyword evidence="1 6" id="KW-0378">Hydrolase</keyword>
<evidence type="ECO:0000256" key="4">
    <source>
        <dbReference type="ARBA" id="ARBA00035393"/>
    </source>
</evidence>
<evidence type="ECO:0000256" key="2">
    <source>
        <dbReference type="ARBA" id="ARBA00035119"/>
    </source>
</evidence>
<evidence type="ECO:0000256" key="1">
    <source>
        <dbReference type="ARBA" id="ARBA00022801"/>
    </source>
</evidence>
<dbReference type="AlphaFoldDB" id="A0A8J4Q146"/>
<keyword evidence="8" id="KW-1185">Reference proteome</keyword>
<organism evidence="7 8">
    <name type="scientific">Polysphondylium violaceum</name>
    <dbReference type="NCBI Taxonomy" id="133409"/>
    <lineage>
        <taxon>Eukaryota</taxon>
        <taxon>Amoebozoa</taxon>
        <taxon>Evosea</taxon>
        <taxon>Eumycetozoa</taxon>
        <taxon>Dictyostelia</taxon>
        <taxon>Dictyosteliales</taxon>
        <taxon>Dictyosteliaceae</taxon>
        <taxon>Polysphondylium</taxon>
    </lineage>
</organism>
<name>A0A8J4Q146_9MYCE</name>
<dbReference type="Pfam" id="PF10343">
    <property type="entry name" value="Q_salvage"/>
    <property type="match status" value="1"/>
</dbReference>
<gene>
    <name evidence="7" type="ORF">CYY_001803</name>
</gene>
<dbReference type="PANTHER" id="PTHR21314:SF0">
    <property type="entry name" value="QUEUOSINE 5'-PHOSPHATE N-GLYCOSYLASE_HYDROLASE"/>
    <property type="match status" value="1"/>
</dbReference>
<proteinExistence type="inferred from homology"/>
<evidence type="ECO:0000256" key="6">
    <source>
        <dbReference type="RuleBase" id="RU365002"/>
    </source>
</evidence>
<dbReference type="GO" id="GO:0006400">
    <property type="term" value="P:tRNA modification"/>
    <property type="evidence" value="ECO:0007669"/>
    <property type="project" value="TreeGrafter"/>
</dbReference>
<comment type="caution">
    <text evidence="7">The sequence shown here is derived from an EMBL/GenBank/DDBJ whole genome shotgun (WGS) entry which is preliminary data.</text>
</comment>
<dbReference type="GO" id="GO:0016787">
    <property type="term" value="F:hydrolase activity"/>
    <property type="evidence" value="ECO:0007669"/>
    <property type="project" value="UniProtKB-KW"/>
</dbReference>
<comment type="catalytic activity">
    <reaction evidence="5 6">
        <text>queuosine 5'-phosphate + H2O = queuine + D-ribose 5-phosphate</text>
        <dbReference type="Rhea" id="RHEA:75387"/>
        <dbReference type="ChEBI" id="CHEBI:15377"/>
        <dbReference type="ChEBI" id="CHEBI:17433"/>
        <dbReference type="ChEBI" id="CHEBI:78346"/>
        <dbReference type="ChEBI" id="CHEBI:194371"/>
    </reaction>
    <physiologicalReaction direction="left-to-right" evidence="5 6">
        <dbReference type="Rhea" id="RHEA:75388"/>
    </physiologicalReaction>
</comment>
<dbReference type="EC" id="3.2.2.-" evidence="6"/>
<evidence type="ECO:0000313" key="8">
    <source>
        <dbReference type="Proteomes" id="UP000695562"/>
    </source>
</evidence>
<dbReference type="Proteomes" id="UP000695562">
    <property type="component" value="Unassembled WGS sequence"/>
</dbReference>
<dbReference type="OrthoDB" id="416777at2759"/>
<reference evidence="7" key="1">
    <citation type="submission" date="2020-01" db="EMBL/GenBank/DDBJ databases">
        <title>Development of genomics and gene disruption for Polysphondylium violaceum indicates a role for the polyketide synthase stlB in stalk morphogenesis.</title>
        <authorList>
            <person name="Narita B."/>
            <person name="Kawabe Y."/>
            <person name="Kin K."/>
            <person name="Saito T."/>
            <person name="Gibbs R."/>
            <person name="Kuspa A."/>
            <person name="Muzny D."/>
            <person name="Queller D."/>
            <person name="Richards S."/>
            <person name="Strassman J."/>
            <person name="Sucgang R."/>
            <person name="Worley K."/>
            <person name="Schaap P."/>
        </authorList>
    </citation>
    <scope>NUCLEOTIDE SEQUENCE</scope>
    <source>
        <strain evidence="7">QSvi11</strain>
    </source>
</reference>
<sequence>MNPLDLIRETTEYVYSKSKYVSINQEALEKECNDFLEKHKKSPFKELWADNEFHFCDVDIECDKSVMSDLTAKYTLVLDSLNFCFWPDSELEYHHLARGLKNALIADNKVFDADRLAVVTPEILFQWFNRELPNVGERCRLLREVGTSLLTFFNGSIKELILSANHKASNLVDIITKYFWGFRDSSVYQGRQIFFYKRAQIFVGDIWGAYQGRGLGQFDDIQELTMFADYRVPQILESLGVMVYSNELKQIILDKKEIPVGSEMELEIRAVTVVAVEKMRDIFNKNQCNLLALEVDWMLWGRGEAMLDKLPPHHRTLTIFY</sequence>
<evidence type="ECO:0000313" key="7">
    <source>
        <dbReference type="EMBL" id="KAF2076900.1"/>
    </source>
</evidence>
<comment type="function">
    <text evidence="6">Catalyzes the hydrolysis of queuosine 5'-phosphate, releasing the nucleobase queuine (q). Is required for salvage of queuine from exogenous queuosine (Q) that is imported and then converted to queuosine 5'-phosphate intracellularly.</text>
</comment>
<dbReference type="InterPro" id="IPR019438">
    <property type="entry name" value="Q_salvage"/>
</dbReference>
<dbReference type="PANTHER" id="PTHR21314">
    <property type="entry name" value="QUEUOSINE 5'-PHOSPHATE N-GLYCOSYLASE_HYDROLASE-RELATED"/>
    <property type="match status" value="1"/>
</dbReference>
<evidence type="ECO:0000256" key="5">
    <source>
        <dbReference type="ARBA" id="ARBA00048204"/>
    </source>
</evidence>